<evidence type="ECO:0000313" key="2">
    <source>
        <dbReference type="Proteomes" id="UP001516023"/>
    </source>
</evidence>
<dbReference type="AlphaFoldDB" id="A0ABD3Q6S7"/>
<comment type="caution">
    <text evidence="1">The sequence shown here is derived from an EMBL/GenBank/DDBJ whole genome shotgun (WGS) entry which is preliminary data.</text>
</comment>
<evidence type="ECO:0008006" key="3">
    <source>
        <dbReference type="Google" id="ProtNLM"/>
    </source>
</evidence>
<accession>A0ABD3Q6S7</accession>
<sequence>MTNNATLRRRHNTQLVNQFDEENNKRHAARGLWSSKRALSVVVTALFLSCSYPIVRTKLATSENVSLSVTSHHVAKPLAPPKDFDCAIFWLRMPKTASTTIAQTFIRPLFRQGNFTNIEIGPNSCITGVGGCALIWRQMMVRRRTGQNEIMSEIRKSVAPPFGRKSITPKQQSSYNQRCFPSEENLRTNRLTFCQEYDSNTSTLNFGPQRLQDGPNRKKTKLPSRVQAHFDSGPRITTHVGIDPSLFGWILPPNPMVFSTFRDPVERLFSSFHYGIQFGGGRPGSVGKCDLPGAESGKVVERVKRWGEIVVKAREIATLQNNTAPYQDLLRKYLRTCESANDNAYVQFLDPDTKDVNVALQNLEDYVIVGLQNEMGETLNRWVNITRRSCRSHKYFSRMEKVFADIVNDMTAEGEVKKFRESQVKLDETTRRLSVIQQIINRKGIDDDAQKNNTNSSSSINLVAPDFNILDDDLKEIITRYTAGDQKVWGRVLELYEAQREWGRQ</sequence>
<keyword evidence="2" id="KW-1185">Reference proteome</keyword>
<dbReference type="InterPro" id="IPR027417">
    <property type="entry name" value="P-loop_NTPase"/>
</dbReference>
<dbReference type="Gene3D" id="3.40.50.300">
    <property type="entry name" value="P-loop containing nucleotide triphosphate hydrolases"/>
    <property type="match status" value="1"/>
</dbReference>
<reference evidence="1 2" key="1">
    <citation type="journal article" date="2020" name="G3 (Bethesda)">
        <title>Improved Reference Genome for Cyclotella cryptica CCMP332, a Model for Cell Wall Morphogenesis, Salinity Adaptation, and Lipid Production in Diatoms (Bacillariophyta).</title>
        <authorList>
            <person name="Roberts W.R."/>
            <person name="Downey K.M."/>
            <person name="Ruck E.C."/>
            <person name="Traller J.C."/>
            <person name="Alverson A.J."/>
        </authorList>
    </citation>
    <scope>NUCLEOTIDE SEQUENCE [LARGE SCALE GENOMIC DNA]</scope>
    <source>
        <strain evidence="1 2">CCMP332</strain>
    </source>
</reference>
<dbReference type="EMBL" id="JABMIG020000070">
    <property type="protein sequence ID" value="KAL3795554.1"/>
    <property type="molecule type" value="Genomic_DNA"/>
</dbReference>
<gene>
    <name evidence="1" type="ORF">HJC23_009267</name>
</gene>
<name>A0ABD3Q6S7_9STRA</name>
<dbReference type="SUPFAM" id="SSF52540">
    <property type="entry name" value="P-loop containing nucleoside triphosphate hydrolases"/>
    <property type="match status" value="1"/>
</dbReference>
<proteinExistence type="predicted"/>
<protein>
    <recommendedName>
        <fullName evidence="3">Sulfotransferase domain-containing protein</fullName>
    </recommendedName>
</protein>
<dbReference type="Proteomes" id="UP001516023">
    <property type="component" value="Unassembled WGS sequence"/>
</dbReference>
<organism evidence="1 2">
    <name type="scientific">Cyclotella cryptica</name>
    <dbReference type="NCBI Taxonomy" id="29204"/>
    <lineage>
        <taxon>Eukaryota</taxon>
        <taxon>Sar</taxon>
        <taxon>Stramenopiles</taxon>
        <taxon>Ochrophyta</taxon>
        <taxon>Bacillariophyta</taxon>
        <taxon>Coscinodiscophyceae</taxon>
        <taxon>Thalassiosirophycidae</taxon>
        <taxon>Stephanodiscales</taxon>
        <taxon>Stephanodiscaceae</taxon>
        <taxon>Cyclotella</taxon>
    </lineage>
</organism>
<evidence type="ECO:0000313" key="1">
    <source>
        <dbReference type="EMBL" id="KAL3795554.1"/>
    </source>
</evidence>